<evidence type="ECO:0008006" key="5">
    <source>
        <dbReference type="Google" id="ProtNLM"/>
    </source>
</evidence>
<evidence type="ECO:0000313" key="4">
    <source>
        <dbReference type="Proteomes" id="UP001595453"/>
    </source>
</evidence>
<feature type="region of interest" description="Disordered" evidence="1">
    <location>
        <begin position="65"/>
        <end position="94"/>
    </location>
</feature>
<evidence type="ECO:0000313" key="3">
    <source>
        <dbReference type="EMBL" id="MFC3031417.1"/>
    </source>
</evidence>
<dbReference type="RefSeq" id="WP_377120621.1">
    <property type="nucleotide sequence ID" value="NZ_JBHRSD010000002.1"/>
</dbReference>
<keyword evidence="2" id="KW-0732">Signal</keyword>
<keyword evidence="4" id="KW-1185">Reference proteome</keyword>
<accession>A0ABV7CFM2</accession>
<proteinExistence type="predicted"/>
<feature type="compositionally biased region" description="Polar residues" evidence="1">
    <location>
        <begin position="85"/>
        <end position="94"/>
    </location>
</feature>
<feature type="chain" id="PRO_5045416159" description="Lipoprotein" evidence="2">
    <location>
        <begin position="21"/>
        <end position="94"/>
    </location>
</feature>
<dbReference type="EMBL" id="JBHRSD010000002">
    <property type="protein sequence ID" value="MFC3031417.1"/>
    <property type="molecule type" value="Genomic_DNA"/>
</dbReference>
<feature type="signal peptide" evidence="2">
    <location>
        <begin position="1"/>
        <end position="20"/>
    </location>
</feature>
<feature type="compositionally biased region" description="Basic and acidic residues" evidence="1">
    <location>
        <begin position="67"/>
        <end position="83"/>
    </location>
</feature>
<dbReference type="Proteomes" id="UP001595453">
    <property type="component" value="Unassembled WGS sequence"/>
</dbReference>
<sequence>MKHALTFAALLMLVGCGSTSDNQSTQASSDSNMQLAKQNSSEILNTEGYKCDKEVTTGSRFTKKRCRTAEQRKADQQEAKDMLSTRGNAVSQVK</sequence>
<dbReference type="PROSITE" id="PS51257">
    <property type="entry name" value="PROKAR_LIPOPROTEIN"/>
    <property type="match status" value="1"/>
</dbReference>
<protein>
    <recommendedName>
        <fullName evidence="5">Lipoprotein</fullName>
    </recommendedName>
</protein>
<reference evidence="4" key="1">
    <citation type="journal article" date="2019" name="Int. J. Syst. Evol. Microbiol.">
        <title>The Global Catalogue of Microorganisms (GCM) 10K type strain sequencing project: providing services to taxonomists for standard genome sequencing and annotation.</title>
        <authorList>
            <consortium name="The Broad Institute Genomics Platform"/>
            <consortium name="The Broad Institute Genome Sequencing Center for Infectious Disease"/>
            <person name="Wu L."/>
            <person name="Ma J."/>
        </authorList>
    </citation>
    <scope>NUCLEOTIDE SEQUENCE [LARGE SCALE GENOMIC DNA]</scope>
    <source>
        <strain evidence="4">KCTC 42730</strain>
    </source>
</reference>
<comment type="caution">
    <text evidence="3">The sequence shown here is derived from an EMBL/GenBank/DDBJ whole genome shotgun (WGS) entry which is preliminary data.</text>
</comment>
<name>A0ABV7CFM2_9GAMM</name>
<evidence type="ECO:0000256" key="1">
    <source>
        <dbReference type="SAM" id="MobiDB-lite"/>
    </source>
</evidence>
<evidence type="ECO:0000256" key="2">
    <source>
        <dbReference type="SAM" id="SignalP"/>
    </source>
</evidence>
<gene>
    <name evidence="3" type="ORF">ACFOEE_02605</name>
</gene>
<organism evidence="3 4">
    <name type="scientific">Pseudoalteromonas fenneropenaei</name>
    <dbReference type="NCBI Taxonomy" id="1737459"/>
    <lineage>
        <taxon>Bacteria</taxon>
        <taxon>Pseudomonadati</taxon>
        <taxon>Pseudomonadota</taxon>
        <taxon>Gammaproteobacteria</taxon>
        <taxon>Alteromonadales</taxon>
        <taxon>Pseudoalteromonadaceae</taxon>
        <taxon>Pseudoalteromonas</taxon>
    </lineage>
</organism>